<protein>
    <submittedName>
        <fullName evidence="1">Uncharacterized protein</fullName>
    </submittedName>
</protein>
<evidence type="ECO:0000313" key="1">
    <source>
        <dbReference type="EnsemblPlants" id="KQK97938"/>
    </source>
</evidence>
<name>K3YAP4_SETIT</name>
<keyword evidence="2" id="KW-1185">Reference proteome</keyword>
<reference evidence="1" key="2">
    <citation type="submission" date="2018-08" db="UniProtKB">
        <authorList>
            <consortium name="EnsemblPlants"/>
        </authorList>
    </citation>
    <scope>IDENTIFICATION</scope>
    <source>
        <strain evidence="1">Yugu1</strain>
    </source>
</reference>
<organism evidence="1 2">
    <name type="scientific">Setaria italica</name>
    <name type="common">Foxtail millet</name>
    <name type="synonym">Panicum italicum</name>
    <dbReference type="NCBI Taxonomy" id="4555"/>
    <lineage>
        <taxon>Eukaryota</taxon>
        <taxon>Viridiplantae</taxon>
        <taxon>Streptophyta</taxon>
        <taxon>Embryophyta</taxon>
        <taxon>Tracheophyta</taxon>
        <taxon>Spermatophyta</taxon>
        <taxon>Magnoliopsida</taxon>
        <taxon>Liliopsida</taxon>
        <taxon>Poales</taxon>
        <taxon>Poaceae</taxon>
        <taxon>PACMAD clade</taxon>
        <taxon>Panicoideae</taxon>
        <taxon>Panicodae</taxon>
        <taxon>Paniceae</taxon>
        <taxon>Cenchrinae</taxon>
        <taxon>Setaria</taxon>
    </lineage>
</organism>
<dbReference type="Gramene" id="KQK97938">
    <property type="protein sequence ID" value="KQK97938"/>
    <property type="gene ID" value="SETIT_011286mg"/>
</dbReference>
<dbReference type="AlphaFoldDB" id="K3YAP4"/>
<dbReference type="InParanoid" id="K3YAP4"/>
<reference evidence="2" key="1">
    <citation type="journal article" date="2012" name="Nat. Biotechnol.">
        <title>Reference genome sequence of the model plant Setaria.</title>
        <authorList>
            <person name="Bennetzen J.L."/>
            <person name="Schmutz J."/>
            <person name="Wang H."/>
            <person name="Percifield R."/>
            <person name="Hawkins J."/>
            <person name="Pontaroli A.C."/>
            <person name="Estep M."/>
            <person name="Feng L."/>
            <person name="Vaughn J.N."/>
            <person name="Grimwood J."/>
            <person name="Jenkins J."/>
            <person name="Barry K."/>
            <person name="Lindquist E."/>
            <person name="Hellsten U."/>
            <person name="Deshpande S."/>
            <person name="Wang X."/>
            <person name="Wu X."/>
            <person name="Mitros T."/>
            <person name="Triplett J."/>
            <person name="Yang X."/>
            <person name="Ye C.Y."/>
            <person name="Mauro-Herrera M."/>
            <person name="Wang L."/>
            <person name="Li P."/>
            <person name="Sharma M."/>
            <person name="Sharma R."/>
            <person name="Ronald P.C."/>
            <person name="Panaud O."/>
            <person name="Kellogg E.A."/>
            <person name="Brutnell T.P."/>
            <person name="Doust A.N."/>
            <person name="Tuskan G.A."/>
            <person name="Rokhsar D."/>
            <person name="Devos K.M."/>
        </authorList>
    </citation>
    <scope>NUCLEOTIDE SEQUENCE [LARGE SCALE GENOMIC DNA]</scope>
    <source>
        <strain evidence="2">cv. Yugu1</strain>
    </source>
</reference>
<evidence type="ECO:0000313" key="2">
    <source>
        <dbReference type="Proteomes" id="UP000004995"/>
    </source>
</evidence>
<accession>K3YAP4</accession>
<dbReference type="Proteomes" id="UP000004995">
    <property type="component" value="Unassembled WGS sequence"/>
</dbReference>
<dbReference type="HOGENOM" id="CLU_1889375_0_0_1"/>
<proteinExistence type="predicted"/>
<dbReference type="EnsemblPlants" id="KQK97938">
    <property type="protein sequence ID" value="KQK97938"/>
    <property type="gene ID" value="SETIT_011286mg"/>
</dbReference>
<sequence>MVHVGFARRRWALSSRGSSRQKGMPSAPGAWRACVPRDGRRRLNWRRVAIRLDREGERDTGRGQLGIQVDSVHTRSSSLLSHLPNIAVATLHGLCLFCACKHIDPFWPNDPRAVLVRGTSNCPDEGTPEEELLTC</sequence>
<dbReference type="EMBL" id="AGNK02004414">
    <property type="status" value="NOT_ANNOTATED_CDS"/>
    <property type="molecule type" value="Genomic_DNA"/>
</dbReference>